<reference evidence="4" key="1">
    <citation type="submission" date="2025-08" db="UniProtKB">
        <authorList>
            <consortium name="RefSeq"/>
        </authorList>
    </citation>
    <scope>IDENTIFICATION</scope>
    <source>
        <tissue evidence="4">Liver</tissue>
    </source>
</reference>
<dbReference type="OrthoDB" id="432281at2759"/>
<evidence type="ECO:0000313" key="3">
    <source>
        <dbReference type="Proteomes" id="UP000695026"/>
    </source>
</evidence>
<feature type="compositionally biased region" description="Basic and acidic residues" evidence="2">
    <location>
        <begin position="290"/>
        <end position="328"/>
    </location>
</feature>
<dbReference type="Proteomes" id="UP000695026">
    <property type="component" value="Unplaced"/>
</dbReference>
<evidence type="ECO:0000256" key="2">
    <source>
        <dbReference type="SAM" id="MobiDB-lite"/>
    </source>
</evidence>
<proteinExistence type="inferred from homology"/>
<dbReference type="InterPro" id="IPR007858">
    <property type="entry name" value="Dpy-30_motif"/>
</dbReference>
<name>A0A9F2QBE5_PYTBI</name>
<dbReference type="PANTHER" id="PTHR23356:SF16">
    <property type="entry name" value="DPY30 DOMAIN CONTAINING 2"/>
    <property type="match status" value="1"/>
</dbReference>
<dbReference type="RefSeq" id="XP_007425823.2">
    <property type="nucleotide sequence ID" value="XM_007425761.2"/>
</dbReference>
<dbReference type="AlphaFoldDB" id="A0A9F2QBE5"/>
<dbReference type="Pfam" id="PF05186">
    <property type="entry name" value="Dpy-30"/>
    <property type="match status" value="2"/>
</dbReference>
<dbReference type="Gene3D" id="1.20.890.10">
    <property type="entry name" value="cAMP-dependent protein kinase regulatory subunit, dimerization-anchoring domain"/>
    <property type="match status" value="2"/>
</dbReference>
<gene>
    <name evidence="4" type="primary">LOC103059492</name>
</gene>
<dbReference type="InterPro" id="IPR037856">
    <property type="entry name" value="Sdc1/DPY30"/>
</dbReference>
<dbReference type="GO" id="GO:0048188">
    <property type="term" value="C:Set1C/COMPASS complex"/>
    <property type="evidence" value="ECO:0007669"/>
    <property type="project" value="InterPro"/>
</dbReference>
<protein>
    <submittedName>
        <fullName evidence="4">Flagellar radial spoke protein 2-like</fullName>
    </submittedName>
</protein>
<comment type="similarity">
    <text evidence="1">Belongs to the dpy-30 family.</text>
</comment>
<feature type="region of interest" description="Disordered" evidence="2">
    <location>
        <begin position="287"/>
        <end position="335"/>
    </location>
</feature>
<organism evidence="3 4">
    <name type="scientific">Python bivittatus</name>
    <name type="common">Burmese python</name>
    <name type="synonym">Python molurus bivittatus</name>
    <dbReference type="NCBI Taxonomy" id="176946"/>
    <lineage>
        <taxon>Eukaryota</taxon>
        <taxon>Metazoa</taxon>
        <taxon>Chordata</taxon>
        <taxon>Craniata</taxon>
        <taxon>Vertebrata</taxon>
        <taxon>Euteleostomi</taxon>
        <taxon>Lepidosauria</taxon>
        <taxon>Squamata</taxon>
        <taxon>Bifurcata</taxon>
        <taxon>Unidentata</taxon>
        <taxon>Episquamata</taxon>
        <taxon>Toxicofera</taxon>
        <taxon>Serpentes</taxon>
        <taxon>Henophidia</taxon>
        <taxon>Pythonidae</taxon>
        <taxon>Python</taxon>
    </lineage>
</organism>
<sequence length="335" mass="38685">MGMDFKYLKENLGMCLAEGLAEVADRRPVDPIRFLASWIYSYNENREKEEKKKTEKDHLEFQHEEFLAELERTEKLKAEEVLTAQKFEERQQGERQKMGMDFKYLKENLGMCLAEGLAEVADRRPVDPIRFLASWIYSYNENREKEEKKKTEKDHLEFQHEEFLAELERTEKLKAEEVLTAEKFEERQQDIFEDPTEDTAAKLTETDGASHQPLGEEVAEEKADEMTSKGRVGGAPEEYETKSTQEALGNKLDQNYLNVAMKDLDEPPGKVSPSLTLQEALLEIAADEDFSPKVLDDRGEDQLEQDRAAEKEHDVQAEDDTQAEKYRSAQDGNSE</sequence>
<dbReference type="KEGG" id="pbi:103059492"/>
<dbReference type="OMA" id="WIYSYNE"/>
<evidence type="ECO:0000256" key="1">
    <source>
        <dbReference type="ARBA" id="ARBA00010849"/>
    </source>
</evidence>
<accession>A0A9F2QBE5</accession>
<dbReference type="PANTHER" id="PTHR23356">
    <property type="entry name" value="DPY30-RELATED"/>
    <property type="match status" value="1"/>
</dbReference>
<keyword evidence="3" id="KW-1185">Reference proteome</keyword>
<evidence type="ECO:0000313" key="4">
    <source>
        <dbReference type="RefSeq" id="XP_007425823.2"/>
    </source>
</evidence>
<dbReference type="InterPro" id="IPR049630">
    <property type="entry name" value="DYDC-like_DD"/>
</dbReference>
<feature type="region of interest" description="Disordered" evidence="2">
    <location>
        <begin position="185"/>
        <end position="248"/>
    </location>
</feature>
<dbReference type="CDD" id="cd22966">
    <property type="entry name" value="DD_DYDC-like"/>
    <property type="match status" value="2"/>
</dbReference>
<dbReference type="GeneID" id="103059492"/>